<proteinExistence type="predicted"/>
<reference evidence="7 8" key="1">
    <citation type="submission" date="2019-08" db="EMBL/GenBank/DDBJ databases">
        <title>Bioinformatics analysis of the strain L3 and L5.</title>
        <authorList>
            <person name="Li X."/>
        </authorList>
    </citation>
    <scope>NUCLEOTIDE SEQUENCE [LARGE SCALE GENOMIC DNA]</scope>
    <source>
        <strain evidence="7 8">L3</strain>
    </source>
</reference>
<gene>
    <name evidence="7" type="ORF">F0A16_20260</name>
</gene>
<dbReference type="InterPro" id="IPR009057">
    <property type="entry name" value="Homeodomain-like_sf"/>
</dbReference>
<sequence length="214" mass="23346">MDTKENAESAPRPRGRPRGFDMETALDKGQRLFHASSYEAVGLAALTDALGVKPPSFYKAFGSKSEFFAQVIERYAQSALALDKILLPGRAPADALAELLESAARTYARDPEQRGCLVLEAARGNDGDESVIHARRVANQRRDRIREFVARTHPEHASAITDFMASTMSGLSASAREGMDETRLVDVARTAVAGLKAQLNSEQRIMGGNDRAKR</sequence>
<evidence type="ECO:0000256" key="3">
    <source>
        <dbReference type="ARBA" id="ARBA00023163"/>
    </source>
</evidence>
<dbReference type="Gene3D" id="1.10.357.10">
    <property type="entry name" value="Tetracycline Repressor, domain 2"/>
    <property type="match status" value="1"/>
</dbReference>
<dbReference type="Proteomes" id="UP000466024">
    <property type="component" value="Unassembled WGS sequence"/>
</dbReference>
<name>A0A640W6P7_9GAMM</name>
<feature type="DNA-binding region" description="H-T-H motif" evidence="4">
    <location>
        <begin position="42"/>
        <end position="61"/>
    </location>
</feature>
<keyword evidence="1" id="KW-0805">Transcription regulation</keyword>
<dbReference type="PANTHER" id="PTHR47506:SF1">
    <property type="entry name" value="HTH-TYPE TRANSCRIPTIONAL REGULATOR YJDC"/>
    <property type="match status" value="1"/>
</dbReference>
<evidence type="ECO:0000313" key="8">
    <source>
        <dbReference type="Proteomes" id="UP000466024"/>
    </source>
</evidence>
<evidence type="ECO:0000256" key="5">
    <source>
        <dbReference type="SAM" id="MobiDB-lite"/>
    </source>
</evidence>
<dbReference type="InterPro" id="IPR001647">
    <property type="entry name" value="HTH_TetR"/>
</dbReference>
<feature type="region of interest" description="Disordered" evidence="5">
    <location>
        <begin position="1"/>
        <end position="21"/>
    </location>
</feature>
<evidence type="ECO:0000259" key="6">
    <source>
        <dbReference type="PROSITE" id="PS50977"/>
    </source>
</evidence>
<comment type="caution">
    <text evidence="7">The sequence shown here is derived from an EMBL/GenBank/DDBJ whole genome shotgun (WGS) entry which is preliminary data.</text>
</comment>
<feature type="domain" description="HTH tetR-type" evidence="6">
    <location>
        <begin position="19"/>
        <end position="79"/>
    </location>
</feature>
<dbReference type="Pfam" id="PF00440">
    <property type="entry name" value="TetR_N"/>
    <property type="match status" value="1"/>
</dbReference>
<keyword evidence="2 4" id="KW-0238">DNA-binding</keyword>
<keyword evidence="8" id="KW-1185">Reference proteome</keyword>
<organism evidence="7 8">
    <name type="scientific">Salinicola corii</name>
    <dbReference type="NCBI Taxonomy" id="2606937"/>
    <lineage>
        <taxon>Bacteria</taxon>
        <taxon>Pseudomonadati</taxon>
        <taxon>Pseudomonadota</taxon>
        <taxon>Gammaproteobacteria</taxon>
        <taxon>Oceanospirillales</taxon>
        <taxon>Halomonadaceae</taxon>
        <taxon>Salinicola</taxon>
    </lineage>
</organism>
<dbReference type="PANTHER" id="PTHR47506">
    <property type="entry name" value="TRANSCRIPTIONAL REGULATORY PROTEIN"/>
    <property type="match status" value="1"/>
</dbReference>
<keyword evidence="3" id="KW-0804">Transcription</keyword>
<dbReference type="Gene3D" id="1.10.10.60">
    <property type="entry name" value="Homeodomain-like"/>
    <property type="match status" value="1"/>
</dbReference>
<dbReference type="AlphaFoldDB" id="A0A640W6P7"/>
<dbReference type="SUPFAM" id="SSF48498">
    <property type="entry name" value="Tetracyclin repressor-like, C-terminal domain"/>
    <property type="match status" value="1"/>
</dbReference>
<evidence type="ECO:0000313" key="7">
    <source>
        <dbReference type="EMBL" id="KAA0015541.1"/>
    </source>
</evidence>
<dbReference type="GO" id="GO:0003677">
    <property type="term" value="F:DNA binding"/>
    <property type="evidence" value="ECO:0007669"/>
    <property type="project" value="UniProtKB-UniRule"/>
</dbReference>
<dbReference type="PROSITE" id="PS50977">
    <property type="entry name" value="HTH_TETR_2"/>
    <property type="match status" value="1"/>
</dbReference>
<dbReference type="EMBL" id="VTPX01000020">
    <property type="protein sequence ID" value="KAA0015541.1"/>
    <property type="molecule type" value="Genomic_DNA"/>
</dbReference>
<protein>
    <submittedName>
        <fullName evidence="7">TetR/AcrR family transcriptional regulator</fullName>
    </submittedName>
</protein>
<dbReference type="InterPro" id="IPR036271">
    <property type="entry name" value="Tet_transcr_reg_TetR-rel_C_sf"/>
</dbReference>
<evidence type="ECO:0000256" key="2">
    <source>
        <dbReference type="ARBA" id="ARBA00023125"/>
    </source>
</evidence>
<evidence type="ECO:0000256" key="1">
    <source>
        <dbReference type="ARBA" id="ARBA00023015"/>
    </source>
</evidence>
<dbReference type="SUPFAM" id="SSF46689">
    <property type="entry name" value="Homeodomain-like"/>
    <property type="match status" value="1"/>
</dbReference>
<accession>A0A640W6P7</accession>
<evidence type="ECO:0000256" key="4">
    <source>
        <dbReference type="PROSITE-ProRule" id="PRU00335"/>
    </source>
</evidence>